<evidence type="ECO:0000256" key="1">
    <source>
        <dbReference type="SAM" id="Phobius"/>
    </source>
</evidence>
<comment type="caution">
    <text evidence="2">The sequence shown here is derived from an EMBL/GenBank/DDBJ whole genome shotgun (WGS) entry which is preliminary data.</text>
</comment>
<dbReference type="Proteomes" id="UP000785679">
    <property type="component" value="Unassembled WGS sequence"/>
</dbReference>
<proteinExistence type="predicted"/>
<sequence>MLSLYLLFYILFNRQQTLIIHLLVLSITILSRLIIYYTQLTTHIFQSEIIQTQVKALIKPSLHQHQSTRYRRC</sequence>
<dbReference type="AlphaFoldDB" id="A0A8J8NDC8"/>
<keyword evidence="1" id="KW-0472">Membrane</keyword>
<organism evidence="2 3">
    <name type="scientific">Halteria grandinella</name>
    <dbReference type="NCBI Taxonomy" id="5974"/>
    <lineage>
        <taxon>Eukaryota</taxon>
        <taxon>Sar</taxon>
        <taxon>Alveolata</taxon>
        <taxon>Ciliophora</taxon>
        <taxon>Intramacronucleata</taxon>
        <taxon>Spirotrichea</taxon>
        <taxon>Stichotrichia</taxon>
        <taxon>Sporadotrichida</taxon>
        <taxon>Halteriidae</taxon>
        <taxon>Halteria</taxon>
    </lineage>
</organism>
<dbReference type="EMBL" id="RRYP01021627">
    <property type="protein sequence ID" value="TNV72614.1"/>
    <property type="molecule type" value="Genomic_DNA"/>
</dbReference>
<keyword evidence="3" id="KW-1185">Reference proteome</keyword>
<gene>
    <name evidence="2" type="ORF">FGO68_gene17585</name>
</gene>
<name>A0A8J8NDC8_HALGN</name>
<feature type="transmembrane region" description="Helical" evidence="1">
    <location>
        <begin position="18"/>
        <end position="37"/>
    </location>
</feature>
<accession>A0A8J8NDC8</accession>
<evidence type="ECO:0000313" key="3">
    <source>
        <dbReference type="Proteomes" id="UP000785679"/>
    </source>
</evidence>
<keyword evidence="1" id="KW-0812">Transmembrane</keyword>
<protein>
    <submittedName>
        <fullName evidence="2">Uncharacterized protein</fullName>
    </submittedName>
</protein>
<evidence type="ECO:0000313" key="2">
    <source>
        <dbReference type="EMBL" id="TNV72614.1"/>
    </source>
</evidence>
<keyword evidence="1" id="KW-1133">Transmembrane helix</keyword>
<reference evidence="2" key="1">
    <citation type="submission" date="2019-06" db="EMBL/GenBank/DDBJ databases">
        <authorList>
            <person name="Zheng W."/>
        </authorList>
    </citation>
    <scope>NUCLEOTIDE SEQUENCE</scope>
    <source>
        <strain evidence="2">QDHG01</strain>
    </source>
</reference>